<evidence type="ECO:0000313" key="2">
    <source>
        <dbReference type="Proteomes" id="UP000192468"/>
    </source>
</evidence>
<name>A0A1W1X3W5_9CLOT</name>
<organism evidence="1 2">
    <name type="scientific">Clostridium acidisoli DSM 12555</name>
    <dbReference type="NCBI Taxonomy" id="1121291"/>
    <lineage>
        <taxon>Bacteria</taxon>
        <taxon>Bacillati</taxon>
        <taxon>Bacillota</taxon>
        <taxon>Clostridia</taxon>
        <taxon>Eubacteriales</taxon>
        <taxon>Clostridiaceae</taxon>
        <taxon>Clostridium</taxon>
    </lineage>
</organism>
<proteinExistence type="predicted"/>
<dbReference type="Gene3D" id="3.40.190.10">
    <property type="entry name" value="Periplasmic binding protein-like II"/>
    <property type="match status" value="2"/>
</dbReference>
<dbReference type="AlphaFoldDB" id="A0A1W1X3W5"/>
<evidence type="ECO:0000313" key="1">
    <source>
        <dbReference type="EMBL" id="SMC18523.1"/>
    </source>
</evidence>
<sequence length="543" mass="62608">MKQVKKKLFIILTIFGIMTLVILLAKLTGNIGTKTNSNNVKDWKLDTSPITFNWYINYSWFNTRWGNNLVSKNVTKKTGVNINFINPSGDESEKLDAMIDTGDLPDLITLSPFDDEYKNIIKNKLALPLDKLAEKYDTYFIKIADKQKMEWYRQPDGYVYCYPNYSVPISNTGDNTEKYPSNQTFLVRKDIYEALGKPDMRTPEGFLNALKEAKEKFPMINGQELIPLGLHEFTDSGNLSLDNILPNFLDIPFEKNGKIYDRITDPQYIKWLKALNKANNLGLLSKEIFVDKRPQIDENISNGRYFALLYQRSDMVNDQLMLYKNNKNSIYIPVDGPADSNLDPPKLAGDTLSGWTVTLISKSCKNPMRAIRFLSYLISEEGNMDLYLGVKGVTWNTIDGKNELKPKVVDLLNEDRIAFDNKYGAADTYWMLLDDSMIQKWRPKDPEPLVALENWPKGKTYNFSLYDKIYNEDDDLQGYAIYSQINAAWNSTVKNLLIAKDDKEFDTILNNFLTNRKNDGYEQSLQYQQQKLEENKKKLGINK</sequence>
<dbReference type="Proteomes" id="UP000192468">
    <property type="component" value="Unassembled WGS sequence"/>
</dbReference>
<dbReference type="STRING" id="1121291.SAMN02745134_00593"/>
<dbReference type="EMBL" id="FWXH01000002">
    <property type="protein sequence ID" value="SMC18523.1"/>
    <property type="molecule type" value="Genomic_DNA"/>
</dbReference>
<dbReference type="PANTHER" id="PTHR43649">
    <property type="entry name" value="ARABINOSE-BINDING PROTEIN-RELATED"/>
    <property type="match status" value="1"/>
</dbReference>
<reference evidence="1 2" key="1">
    <citation type="submission" date="2017-04" db="EMBL/GenBank/DDBJ databases">
        <authorList>
            <person name="Afonso C.L."/>
            <person name="Miller P.J."/>
            <person name="Scott M.A."/>
            <person name="Spackman E."/>
            <person name="Goraichik I."/>
            <person name="Dimitrov K.M."/>
            <person name="Suarez D.L."/>
            <person name="Swayne D.E."/>
        </authorList>
    </citation>
    <scope>NUCLEOTIDE SEQUENCE [LARGE SCALE GENOMIC DNA]</scope>
    <source>
        <strain evidence="1 2">DSM 12555</strain>
    </source>
</reference>
<keyword evidence="2" id="KW-1185">Reference proteome</keyword>
<gene>
    <name evidence="1" type="ORF">SAMN02745134_00593</name>
</gene>
<accession>A0A1W1X3W5</accession>
<dbReference type="Pfam" id="PF13416">
    <property type="entry name" value="SBP_bac_8"/>
    <property type="match status" value="1"/>
</dbReference>
<dbReference type="SUPFAM" id="SSF53850">
    <property type="entry name" value="Periplasmic binding protein-like II"/>
    <property type="match status" value="1"/>
</dbReference>
<dbReference type="InterPro" id="IPR006059">
    <property type="entry name" value="SBP"/>
</dbReference>
<protein>
    <submittedName>
        <fullName evidence="1">Carbohydrate ABC transporter substrate-binding protein, CUT1 family (TC 3.A.1.1.-)</fullName>
    </submittedName>
</protein>
<dbReference type="InterPro" id="IPR050490">
    <property type="entry name" value="Bact_solute-bd_prot1"/>
</dbReference>
<dbReference type="PANTHER" id="PTHR43649:SF12">
    <property type="entry name" value="DIACETYLCHITOBIOSE BINDING PROTEIN DASA"/>
    <property type="match status" value="1"/>
</dbReference>